<dbReference type="EMBL" id="VSRR010019564">
    <property type="protein sequence ID" value="MPC62343.1"/>
    <property type="molecule type" value="Genomic_DNA"/>
</dbReference>
<dbReference type="Proteomes" id="UP000324222">
    <property type="component" value="Unassembled WGS sequence"/>
</dbReference>
<dbReference type="AlphaFoldDB" id="A0A5B7GXD4"/>
<reference evidence="2 3" key="1">
    <citation type="submission" date="2019-05" db="EMBL/GenBank/DDBJ databases">
        <title>Another draft genome of Portunus trituberculatus and its Hox gene families provides insights of decapod evolution.</title>
        <authorList>
            <person name="Jeong J.-H."/>
            <person name="Song I."/>
            <person name="Kim S."/>
            <person name="Choi T."/>
            <person name="Kim D."/>
            <person name="Ryu S."/>
            <person name="Kim W."/>
        </authorList>
    </citation>
    <scope>NUCLEOTIDE SEQUENCE [LARGE SCALE GENOMIC DNA]</scope>
    <source>
        <tissue evidence="2">Muscle</tissue>
    </source>
</reference>
<protein>
    <submittedName>
        <fullName evidence="2">Uncharacterized protein</fullName>
    </submittedName>
</protein>
<organism evidence="2 3">
    <name type="scientific">Portunus trituberculatus</name>
    <name type="common">Swimming crab</name>
    <name type="synonym">Neptunus trituberculatus</name>
    <dbReference type="NCBI Taxonomy" id="210409"/>
    <lineage>
        <taxon>Eukaryota</taxon>
        <taxon>Metazoa</taxon>
        <taxon>Ecdysozoa</taxon>
        <taxon>Arthropoda</taxon>
        <taxon>Crustacea</taxon>
        <taxon>Multicrustacea</taxon>
        <taxon>Malacostraca</taxon>
        <taxon>Eumalacostraca</taxon>
        <taxon>Eucarida</taxon>
        <taxon>Decapoda</taxon>
        <taxon>Pleocyemata</taxon>
        <taxon>Brachyura</taxon>
        <taxon>Eubrachyura</taxon>
        <taxon>Portunoidea</taxon>
        <taxon>Portunidae</taxon>
        <taxon>Portuninae</taxon>
        <taxon>Portunus</taxon>
    </lineage>
</organism>
<name>A0A5B7GXD4_PORTR</name>
<proteinExistence type="predicted"/>
<accession>A0A5B7GXD4</accession>
<feature type="region of interest" description="Disordered" evidence="1">
    <location>
        <begin position="45"/>
        <end position="71"/>
    </location>
</feature>
<evidence type="ECO:0000256" key="1">
    <source>
        <dbReference type="SAM" id="MobiDB-lite"/>
    </source>
</evidence>
<evidence type="ECO:0000313" key="2">
    <source>
        <dbReference type="EMBL" id="MPC62343.1"/>
    </source>
</evidence>
<evidence type="ECO:0000313" key="3">
    <source>
        <dbReference type="Proteomes" id="UP000324222"/>
    </source>
</evidence>
<gene>
    <name evidence="2" type="ORF">E2C01_056427</name>
</gene>
<sequence length="137" mass="15583">MSIIFRAIDDSRTCWSLLTAALECPLHHTLHTYTHMTILLHSSQPHTTHPHPNDVLSYTAKPHNSQSLTQEDKDRVFPPAWLLVRDVQRQTHARPPVEVPGEVMCDGQKGRVVPEQDSAGIEPRTTLSRYKTYPIDL</sequence>
<comment type="caution">
    <text evidence="2">The sequence shown here is derived from an EMBL/GenBank/DDBJ whole genome shotgun (WGS) entry which is preliminary data.</text>
</comment>
<keyword evidence="3" id="KW-1185">Reference proteome</keyword>